<evidence type="ECO:0000313" key="3">
    <source>
        <dbReference type="Proteomes" id="UP000053235"/>
    </source>
</evidence>
<sequence>METAARRSACLRLNAETLDQAKELGINVTAVAEDALEKAISAMKCRIWLEENADAFDAQREWHEQNGHPLADIIAGPAGAAWKS</sequence>
<reference evidence="3" key="1">
    <citation type="submission" date="2015-07" db="EMBL/GenBank/DDBJ databases">
        <authorList>
            <person name="Rodrigo-Torres Lidia"/>
            <person name="Arahal R.David."/>
        </authorList>
    </citation>
    <scope>NUCLEOTIDE SEQUENCE [LARGE SCALE GENOMIC DNA]</scope>
    <source>
        <strain evidence="3">CECT 5112</strain>
    </source>
</reference>
<organism evidence="2 3">
    <name type="scientific">Roseibium alexandrii</name>
    <dbReference type="NCBI Taxonomy" id="388408"/>
    <lineage>
        <taxon>Bacteria</taxon>
        <taxon>Pseudomonadati</taxon>
        <taxon>Pseudomonadota</taxon>
        <taxon>Alphaproteobacteria</taxon>
        <taxon>Hyphomicrobiales</taxon>
        <taxon>Stappiaceae</taxon>
        <taxon>Roseibium</taxon>
    </lineage>
</organism>
<dbReference type="OrthoDB" id="7191115at2"/>
<dbReference type="InterPro" id="IPR009956">
    <property type="entry name" value="Post-segregation_anti-tox_CcdA"/>
</dbReference>
<dbReference type="Pfam" id="PF07362">
    <property type="entry name" value="CcdA"/>
    <property type="match status" value="1"/>
</dbReference>
<name>A0A0M7ALE2_9HYPH</name>
<evidence type="ECO:0000313" key="2">
    <source>
        <dbReference type="EMBL" id="CTQ75477.1"/>
    </source>
</evidence>
<gene>
    <name evidence="2" type="ORF">LAX5112_04251</name>
</gene>
<protein>
    <submittedName>
        <fullName evidence="2">Post-segregation antitoxin (Ccd killing mechanism protein) encoded by the F plasmid</fullName>
    </submittedName>
</protein>
<dbReference type="STRING" id="388408.LAX5112_04251"/>
<dbReference type="RefSeq" id="WP_055673485.1">
    <property type="nucleotide sequence ID" value="NZ_CXWD01000021.1"/>
</dbReference>
<dbReference type="AlphaFoldDB" id="A0A0M7ALE2"/>
<proteinExistence type="predicted"/>
<keyword evidence="3" id="KW-1185">Reference proteome</keyword>
<accession>A0A0M7ALE2</accession>
<dbReference type="EMBL" id="CXWD01000021">
    <property type="protein sequence ID" value="CTQ75477.1"/>
    <property type="molecule type" value="Genomic_DNA"/>
</dbReference>
<keyword evidence="1" id="KW-1277">Toxin-antitoxin system</keyword>
<evidence type="ECO:0000256" key="1">
    <source>
        <dbReference type="ARBA" id="ARBA00022649"/>
    </source>
</evidence>
<dbReference type="Proteomes" id="UP000053235">
    <property type="component" value="Unassembled WGS sequence"/>
</dbReference>